<dbReference type="PANTHER" id="PTHR18966">
    <property type="entry name" value="IONOTROPIC GLUTAMATE RECEPTOR"/>
    <property type="match status" value="1"/>
</dbReference>
<keyword evidence="12" id="KW-1071">Ligand-gated ion channel</keyword>
<evidence type="ECO:0000256" key="15">
    <source>
        <dbReference type="PIRSR" id="PIRSR601508-1"/>
    </source>
</evidence>
<evidence type="ECO:0000256" key="14">
    <source>
        <dbReference type="ARBA" id="ARBA00034104"/>
    </source>
</evidence>
<name>A0ABD0JY71_9CAEN</name>
<evidence type="ECO:0000256" key="17">
    <source>
        <dbReference type="PIRSR" id="PIRSR601508-3"/>
    </source>
</evidence>
<evidence type="ECO:0000259" key="20">
    <source>
        <dbReference type="SMART" id="SM00918"/>
    </source>
</evidence>
<reference evidence="21 22" key="1">
    <citation type="journal article" date="2023" name="Sci. Data">
        <title>Genome assembly of the Korean intertidal mud-creeper Batillaria attramentaria.</title>
        <authorList>
            <person name="Patra A.K."/>
            <person name="Ho P.T."/>
            <person name="Jun S."/>
            <person name="Lee S.J."/>
            <person name="Kim Y."/>
            <person name="Won Y.J."/>
        </authorList>
    </citation>
    <scope>NUCLEOTIDE SEQUENCE [LARGE SCALE GENOMIC DNA]</scope>
    <source>
        <strain evidence="21">Wonlab-2016</strain>
    </source>
</reference>
<evidence type="ECO:0000256" key="10">
    <source>
        <dbReference type="ARBA" id="ARBA00023180"/>
    </source>
</evidence>
<dbReference type="SMART" id="SM00918">
    <property type="entry name" value="Lig_chan-Glu_bd"/>
    <property type="match status" value="1"/>
</dbReference>
<gene>
    <name evidence="21" type="ORF">BaRGS_00029121</name>
</gene>
<evidence type="ECO:0000256" key="5">
    <source>
        <dbReference type="ARBA" id="ARBA00022989"/>
    </source>
</evidence>
<dbReference type="FunFam" id="3.40.190.10:FF:000167">
    <property type="entry name" value="Eye-enriched kainate receptor, isoform B"/>
    <property type="match status" value="1"/>
</dbReference>
<keyword evidence="2" id="KW-1003">Cell membrane</keyword>
<dbReference type="Gene3D" id="3.40.50.2300">
    <property type="match status" value="2"/>
</dbReference>
<dbReference type="Proteomes" id="UP001519460">
    <property type="component" value="Unassembled WGS sequence"/>
</dbReference>
<dbReference type="Gene3D" id="1.10.287.70">
    <property type="match status" value="1"/>
</dbReference>
<dbReference type="SMART" id="SM00079">
    <property type="entry name" value="PBPe"/>
    <property type="match status" value="1"/>
</dbReference>
<dbReference type="FunFam" id="3.40.190.10:FF:000024">
    <property type="entry name" value="Glutamate receptor, ionotropic, delta 1"/>
    <property type="match status" value="1"/>
</dbReference>
<evidence type="ECO:0000256" key="16">
    <source>
        <dbReference type="PIRSR" id="PIRSR601508-2"/>
    </source>
</evidence>
<keyword evidence="6" id="KW-0770">Synapse</keyword>
<evidence type="ECO:0000256" key="12">
    <source>
        <dbReference type="ARBA" id="ARBA00023286"/>
    </source>
</evidence>
<feature type="binding site" evidence="15">
    <location>
        <position position="473"/>
    </location>
    <ligand>
        <name>L-glutamate</name>
        <dbReference type="ChEBI" id="CHEBI:29985"/>
    </ligand>
</feature>
<evidence type="ECO:0000256" key="7">
    <source>
        <dbReference type="ARBA" id="ARBA00023065"/>
    </source>
</evidence>
<evidence type="ECO:0000313" key="22">
    <source>
        <dbReference type="Proteomes" id="UP001519460"/>
    </source>
</evidence>
<keyword evidence="1" id="KW-0813">Transport</keyword>
<dbReference type="Pfam" id="PF01094">
    <property type="entry name" value="ANF_receptor"/>
    <property type="match status" value="2"/>
</dbReference>
<evidence type="ECO:0000256" key="11">
    <source>
        <dbReference type="ARBA" id="ARBA00023257"/>
    </source>
</evidence>
<evidence type="ECO:0008006" key="23">
    <source>
        <dbReference type="Google" id="ProtNLM"/>
    </source>
</evidence>
<dbReference type="InterPro" id="IPR001320">
    <property type="entry name" value="Iontro_rcpt_C"/>
</dbReference>
<dbReference type="InterPro" id="IPR015683">
    <property type="entry name" value="Ionotropic_Glu_rcpt"/>
</dbReference>
<keyword evidence="13" id="KW-0407">Ion channel</keyword>
<dbReference type="InterPro" id="IPR001508">
    <property type="entry name" value="Iono_Glu_rcpt_met"/>
</dbReference>
<evidence type="ECO:0000256" key="6">
    <source>
        <dbReference type="ARBA" id="ARBA00023018"/>
    </source>
</evidence>
<feature type="binding site" evidence="15">
    <location>
        <position position="640"/>
    </location>
    <ligand>
        <name>L-glutamate</name>
        <dbReference type="ChEBI" id="CHEBI:29985"/>
    </ligand>
</feature>
<evidence type="ECO:0000256" key="13">
    <source>
        <dbReference type="ARBA" id="ARBA00023303"/>
    </source>
</evidence>
<proteinExistence type="predicted"/>
<dbReference type="AlphaFoldDB" id="A0ABD0JY71"/>
<evidence type="ECO:0000256" key="4">
    <source>
        <dbReference type="ARBA" id="ARBA00022729"/>
    </source>
</evidence>
<feature type="binding site" evidence="15">
    <location>
        <position position="689"/>
    </location>
    <ligand>
        <name>L-glutamate</name>
        <dbReference type="ChEBI" id="CHEBI:29985"/>
    </ligand>
</feature>
<keyword evidence="22" id="KW-1185">Reference proteome</keyword>
<dbReference type="SUPFAM" id="SSF81324">
    <property type="entry name" value="Voltage-gated potassium channels"/>
    <property type="match status" value="1"/>
</dbReference>
<feature type="binding site" evidence="15">
    <location>
        <position position="468"/>
    </location>
    <ligand>
        <name>L-glutamate</name>
        <dbReference type="ChEBI" id="CHEBI:29985"/>
    </ligand>
</feature>
<keyword evidence="7" id="KW-0406">Ion transport</keyword>
<protein>
    <recommendedName>
        <fullName evidence="23">Glutamate receptor ionotropic, kainate 2</fullName>
    </recommendedName>
</protein>
<dbReference type="Pfam" id="PF00060">
    <property type="entry name" value="Lig_chan"/>
    <property type="match status" value="1"/>
</dbReference>
<dbReference type="SUPFAM" id="SSF53850">
    <property type="entry name" value="Periplasmic binding protein-like II"/>
    <property type="match status" value="1"/>
</dbReference>
<feature type="domain" description="Ionotropic glutamate receptor C-terminal" evidence="19">
    <location>
        <begin position="385"/>
        <end position="752"/>
    </location>
</feature>
<evidence type="ECO:0000259" key="19">
    <source>
        <dbReference type="SMART" id="SM00079"/>
    </source>
</evidence>
<evidence type="ECO:0000256" key="2">
    <source>
        <dbReference type="ARBA" id="ARBA00022475"/>
    </source>
</evidence>
<keyword evidence="5 18" id="KW-1133">Transmembrane helix</keyword>
<feature type="transmembrane region" description="Helical" evidence="18">
    <location>
        <begin position="513"/>
        <end position="532"/>
    </location>
</feature>
<dbReference type="InterPro" id="IPR028082">
    <property type="entry name" value="Peripla_BP_I"/>
</dbReference>
<dbReference type="GO" id="GO:0034220">
    <property type="term" value="P:monoatomic ion transmembrane transport"/>
    <property type="evidence" value="ECO:0007669"/>
    <property type="project" value="UniProtKB-KW"/>
</dbReference>
<dbReference type="GO" id="GO:0045211">
    <property type="term" value="C:postsynaptic membrane"/>
    <property type="evidence" value="ECO:0007669"/>
    <property type="project" value="UniProtKB-SubCell"/>
</dbReference>
<feature type="domain" description="Ionotropic glutamate receptor L-glutamate and glycine-binding" evidence="20">
    <location>
        <begin position="396"/>
        <end position="457"/>
    </location>
</feature>
<dbReference type="InterPro" id="IPR001828">
    <property type="entry name" value="ANF_lig-bd_rcpt"/>
</dbReference>
<organism evidence="21 22">
    <name type="scientific">Batillaria attramentaria</name>
    <dbReference type="NCBI Taxonomy" id="370345"/>
    <lineage>
        <taxon>Eukaryota</taxon>
        <taxon>Metazoa</taxon>
        <taxon>Spiralia</taxon>
        <taxon>Lophotrochozoa</taxon>
        <taxon>Mollusca</taxon>
        <taxon>Gastropoda</taxon>
        <taxon>Caenogastropoda</taxon>
        <taxon>Sorbeoconcha</taxon>
        <taxon>Cerithioidea</taxon>
        <taxon>Batillariidae</taxon>
        <taxon>Batillaria</taxon>
    </lineage>
</organism>
<dbReference type="SUPFAM" id="SSF53822">
    <property type="entry name" value="Periplasmic binding protein-like I"/>
    <property type="match status" value="2"/>
</dbReference>
<sequence length="908" mass="102737">MLHALAALHLTPSRSAPLTIVTGGLFGEDDEHQSVENAFRYAVYRINHDRQLLADTTLTYDIQHVPIDDGFRASKKVCFQAEKNTVAMFGPRSPAVSGFVNSLCASLQIPHLEMRLETEFMRTAHALTLNPGSSCLGNAHRLCFCDGLPKMYDKDIELHIHLIKVQNVIRGEQQRRLEIVVRQVDANNMRSVLKEAKTKKWRNILVDLSVDGTGLFLKMALQEGMIDPYHHYVLTNLDIESIDMEDFRHNYVNLTGFRIVDPEEKHTAAIIKEMEIYELQTDLQLLNTTGYQSLPHEVALMYDAVYLLANALERYDQQTILHPVNASCEFPVQWSSGPTLYAHLNQAGTWRYNTGVNMSHRTDLGGHPFGNKTLIVTSLKPDQNPLLVVTAVKETPFLMVSENPKAKEPFEGFCIDLLNELAATVGFRYRIELVPDGNYGALMDNGEWNGMVREVIDRRADLAVAPLTINYVREQVIDFTKPFLNLGISILFKVPRREKPGLFSFLNPLAVEIWLYVIGAYLLVSFTIFVLARFSPYEWYNPHPCNPDTDEVENTFDLANSFWFTVGTLMQQGSDVNPRAVSTRIVGGIWWFFTLIIISSYTANLAAFLTVERMVSPIEDVEDLAKQTDIAYGTRKSGSTYSFFRDSKIDTYQRLYAFMKEHPEAMMDSYDEGIKRVLSGNGKYAFFMESTMIDYQVQRDCDLMQVGGLLDSKGYGIGTPQNSPYRDKLSMAILELQENGRIQMLYNKWWKDTGTCVRDDDTKGSKAEALGVENVGGIFVVLMAGLALAVIVAVCEFVWKSRKNAKEDRRSLCSEMGQELRFAVRCIGSSKKPRFKRRCSKCKKGTDEPDGVHVCEVPLTDSANGVIQLREVRRSPGTSTSRRFDPEFSRPKDFSGEYLHVDYSDGEA</sequence>
<comment type="subcellular location">
    <subcellularLocation>
        <location evidence="14">Postsynaptic cell membrane</location>
        <topology evidence="14">Multi-pass membrane protein</topology>
    </subcellularLocation>
</comment>
<evidence type="ECO:0000256" key="1">
    <source>
        <dbReference type="ARBA" id="ARBA00022448"/>
    </source>
</evidence>
<evidence type="ECO:0000256" key="8">
    <source>
        <dbReference type="ARBA" id="ARBA00023136"/>
    </source>
</evidence>
<dbReference type="EMBL" id="JACVVK020000298">
    <property type="protein sequence ID" value="KAK7479655.1"/>
    <property type="molecule type" value="Genomic_DNA"/>
</dbReference>
<comment type="caution">
    <text evidence="21">The sequence shown here is derived from an EMBL/GenBank/DDBJ whole genome shotgun (WGS) entry which is preliminary data.</text>
</comment>
<keyword evidence="8 18" id="KW-0472">Membrane</keyword>
<keyword evidence="17" id="KW-1015">Disulfide bond</keyword>
<keyword evidence="3 18" id="KW-0812">Transmembrane</keyword>
<feature type="site" description="Interaction with the cone snail toxin Con-ikot-ikot" evidence="16">
    <location>
        <position position="645"/>
    </location>
</feature>
<feature type="disulfide bond" evidence="17">
    <location>
        <begin position="701"/>
        <end position="756"/>
    </location>
</feature>
<accession>A0ABD0JY71</accession>
<keyword evidence="4" id="KW-0732">Signal</keyword>
<dbReference type="FunFam" id="1.10.287.70:FF:000010">
    <property type="entry name" value="Putative glutamate receptor ionotropic kainate 1"/>
    <property type="match status" value="1"/>
</dbReference>
<dbReference type="InterPro" id="IPR019594">
    <property type="entry name" value="Glu/Gly-bd"/>
</dbReference>
<dbReference type="Pfam" id="PF10613">
    <property type="entry name" value="Lig_chan-Glu_bd"/>
    <property type="match status" value="1"/>
</dbReference>
<evidence type="ECO:0000256" key="3">
    <source>
        <dbReference type="ARBA" id="ARBA00022692"/>
    </source>
</evidence>
<dbReference type="FunFam" id="3.40.190.10:FF:000060">
    <property type="entry name" value="Glutamate receptor ionotropic, kainate 1"/>
    <property type="match status" value="1"/>
</dbReference>
<feature type="binding site" evidence="15">
    <location>
        <position position="639"/>
    </location>
    <ligand>
        <name>L-glutamate</name>
        <dbReference type="ChEBI" id="CHEBI:29985"/>
    </ligand>
</feature>
<feature type="site" description="Crucial to convey clamshell closure to channel opening" evidence="16">
    <location>
        <position position="618"/>
    </location>
</feature>
<evidence type="ECO:0000313" key="21">
    <source>
        <dbReference type="EMBL" id="KAK7479655.1"/>
    </source>
</evidence>
<keyword evidence="9" id="KW-0675">Receptor</keyword>
<dbReference type="PRINTS" id="PR00177">
    <property type="entry name" value="NMDARECEPTOR"/>
</dbReference>
<feature type="binding site" evidence="15">
    <location>
        <position position="466"/>
    </location>
    <ligand>
        <name>L-glutamate</name>
        <dbReference type="ChEBI" id="CHEBI:29985"/>
    </ligand>
</feature>
<dbReference type="Gene3D" id="3.40.190.10">
    <property type="entry name" value="Periplasmic binding protein-like II"/>
    <property type="match status" value="1"/>
</dbReference>
<evidence type="ECO:0000256" key="9">
    <source>
        <dbReference type="ARBA" id="ARBA00023170"/>
    </source>
</evidence>
<keyword evidence="11" id="KW-0628">Postsynaptic cell membrane</keyword>
<keyword evidence="10" id="KW-0325">Glycoprotein</keyword>
<feature type="transmembrane region" description="Helical" evidence="18">
    <location>
        <begin position="589"/>
        <end position="609"/>
    </location>
</feature>
<evidence type="ECO:0000256" key="18">
    <source>
        <dbReference type="SAM" id="Phobius"/>
    </source>
</evidence>
<feature type="transmembrane region" description="Helical" evidence="18">
    <location>
        <begin position="775"/>
        <end position="799"/>
    </location>
</feature>